<protein>
    <submittedName>
        <fullName evidence="3">Uncharacterized protein</fullName>
    </submittedName>
</protein>
<name>A0ABY1LJ64_9MICO</name>
<feature type="region of interest" description="Disordered" evidence="1">
    <location>
        <begin position="304"/>
        <end position="328"/>
    </location>
</feature>
<keyword evidence="4" id="KW-1185">Reference proteome</keyword>
<gene>
    <name evidence="3" type="ORF">SAMN06295973_0093</name>
</gene>
<dbReference type="EMBL" id="FUZO01000001">
    <property type="protein sequence ID" value="SKC36114.1"/>
    <property type="molecule type" value="Genomic_DNA"/>
</dbReference>
<feature type="chain" id="PRO_5045384930" evidence="2">
    <location>
        <begin position="22"/>
        <end position="328"/>
    </location>
</feature>
<dbReference type="RefSeq" id="WP_139382335.1">
    <property type="nucleotide sequence ID" value="NZ_FUZO01000001.1"/>
</dbReference>
<accession>A0ABY1LJ64</accession>
<evidence type="ECO:0000256" key="2">
    <source>
        <dbReference type="SAM" id="SignalP"/>
    </source>
</evidence>
<dbReference type="PROSITE" id="PS51257">
    <property type="entry name" value="PROKAR_LIPOPROTEIN"/>
    <property type="match status" value="1"/>
</dbReference>
<reference evidence="3 4" key="1">
    <citation type="submission" date="2017-02" db="EMBL/GenBank/DDBJ databases">
        <authorList>
            <person name="Varghese N."/>
            <person name="Submissions S."/>
        </authorList>
    </citation>
    <scope>NUCLEOTIDE SEQUENCE [LARGE SCALE GENOMIC DNA]</scope>
    <source>
        <strain evidence="3 4">VKM Ac-1787</strain>
    </source>
</reference>
<feature type="signal peptide" evidence="2">
    <location>
        <begin position="1"/>
        <end position="21"/>
    </location>
</feature>
<keyword evidence="2" id="KW-0732">Signal</keyword>
<proteinExistence type="predicted"/>
<sequence>MRKRTALVGVLAIAVSLTGCARGIDTDDSGSTALVEEFFAHLEAGEATKAAALTTIDFPDEFIDDDFYRASDALPTDARIVETTGYDAGRFTATVEYTFDGADAPGKLELVVYREDGELKITGWRGDTPITIGGIESAATVTVNDQLEYPLAEDGAELQLLPGAYGVSYDDPTGLTKLLGTEDAFTAYVPNLGGDEGQADFSFSPAFTADVEPGLAAAVEGLQAACAAERFVGPSCPAELTGSLPGPLGEAVSAQWFREPGPVFTLVDGEYHATSTFRIRFSDDELPITTVSYTGVLARDPAGAVTFTPEPSSRSVPTAGGDVDEPLG</sequence>
<comment type="caution">
    <text evidence="3">The sequence shown here is derived from an EMBL/GenBank/DDBJ whole genome shotgun (WGS) entry which is preliminary data.</text>
</comment>
<evidence type="ECO:0000313" key="4">
    <source>
        <dbReference type="Proteomes" id="UP000190827"/>
    </source>
</evidence>
<evidence type="ECO:0000313" key="3">
    <source>
        <dbReference type="EMBL" id="SKC36114.1"/>
    </source>
</evidence>
<evidence type="ECO:0000256" key="1">
    <source>
        <dbReference type="SAM" id="MobiDB-lite"/>
    </source>
</evidence>
<organism evidence="3 4">
    <name type="scientific">Plantibacter cousiniae</name>
    <name type="common">nom. nud.</name>
    <dbReference type="NCBI Taxonomy" id="199709"/>
    <lineage>
        <taxon>Bacteria</taxon>
        <taxon>Bacillati</taxon>
        <taxon>Actinomycetota</taxon>
        <taxon>Actinomycetes</taxon>
        <taxon>Micrococcales</taxon>
        <taxon>Microbacteriaceae</taxon>
        <taxon>Plantibacter</taxon>
    </lineage>
</organism>
<dbReference type="Proteomes" id="UP000190827">
    <property type="component" value="Unassembled WGS sequence"/>
</dbReference>